<dbReference type="Proteomes" id="UP000261082">
    <property type="component" value="Unassembled WGS sequence"/>
</dbReference>
<proteinExistence type="predicted"/>
<dbReference type="AlphaFoldDB" id="A0A3E1QDV7"/>
<evidence type="ECO:0000313" key="1">
    <source>
        <dbReference type="EMBL" id="RFN60338.1"/>
    </source>
</evidence>
<dbReference type="RefSeq" id="WP_117159397.1">
    <property type="nucleotide sequence ID" value="NZ_QVID01000001.1"/>
</dbReference>
<protein>
    <recommendedName>
        <fullName evidence="3">HTH cro/C1-type domain-containing protein</fullName>
    </recommendedName>
</protein>
<keyword evidence="2" id="KW-1185">Reference proteome</keyword>
<reference evidence="1 2" key="1">
    <citation type="journal article" date="2007" name="Int. J. Syst. Evol. Microbiol.">
        <title>Marixanthomonas ophiurae gen. nov., sp. nov., a marine bacterium of the family Flavobacteriaceae isolated from a deep-sea brittle star.</title>
        <authorList>
            <person name="Romanenko L.A."/>
            <person name="Uchino M."/>
            <person name="Frolova G.M."/>
            <person name="Mikhailov V.V."/>
        </authorList>
    </citation>
    <scope>NUCLEOTIDE SEQUENCE [LARGE SCALE GENOMIC DNA]</scope>
    <source>
        <strain evidence="1 2">KMM 3046</strain>
    </source>
</reference>
<sequence>MQNEFREKSSIKIAVALNLLLIERKTKLSNKLKLEEIANSYNEIALNADIRKATVSDTFNAKTIPSSLTLLQIIEGMGSNLSDFAKIYDSITDKEIKAFEKDLNS</sequence>
<dbReference type="EMBL" id="QVID01000001">
    <property type="protein sequence ID" value="RFN60338.1"/>
    <property type="molecule type" value="Genomic_DNA"/>
</dbReference>
<dbReference type="InterPro" id="IPR010982">
    <property type="entry name" value="Lambda_DNA-bd_dom_sf"/>
</dbReference>
<dbReference type="Gene3D" id="1.10.260.40">
    <property type="entry name" value="lambda repressor-like DNA-binding domains"/>
    <property type="match status" value="1"/>
</dbReference>
<dbReference type="GO" id="GO:0003677">
    <property type="term" value="F:DNA binding"/>
    <property type="evidence" value="ECO:0007669"/>
    <property type="project" value="InterPro"/>
</dbReference>
<dbReference type="OrthoDB" id="1260873at2"/>
<accession>A0A3E1QDV7</accession>
<evidence type="ECO:0000313" key="2">
    <source>
        <dbReference type="Proteomes" id="UP000261082"/>
    </source>
</evidence>
<comment type="caution">
    <text evidence="1">The sequence shown here is derived from an EMBL/GenBank/DDBJ whole genome shotgun (WGS) entry which is preliminary data.</text>
</comment>
<gene>
    <name evidence="1" type="ORF">DZ858_09945</name>
</gene>
<evidence type="ECO:0008006" key="3">
    <source>
        <dbReference type="Google" id="ProtNLM"/>
    </source>
</evidence>
<organism evidence="1 2">
    <name type="scientific">Marixanthomonas ophiurae</name>
    <dbReference type="NCBI Taxonomy" id="387659"/>
    <lineage>
        <taxon>Bacteria</taxon>
        <taxon>Pseudomonadati</taxon>
        <taxon>Bacteroidota</taxon>
        <taxon>Flavobacteriia</taxon>
        <taxon>Flavobacteriales</taxon>
        <taxon>Flavobacteriaceae</taxon>
        <taxon>Marixanthomonas</taxon>
    </lineage>
</organism>
<name>A0A3E1QDV7_9FLAO</name>